<evidence type="ECO:0000256" key="1">
    <source>
        <dbReference type="SAM" id="SignalP"/>
    </source>
</evidence>
<dbReference type="Proteomes" id="UP001174934">
    <property type="component" value="Unassembled WGS sequence"/>
</dbReference>
<keyword evidence="3" id="KW-1185">Reference proteome</keyword>
<organism evidence="2 3">
    <name type="scientific">Bombardia bombarda</name>
    <dbReference type="NCBI Taxonomy" id="252184"/>
    <lineage>
        <taxon>Eukaryota</taxon>
        <taxon>Fungi</taxon>
        <taxon>Dikarya</taxon>
        <taxon>Ascomycota</taxon>
        <taxon>Pezizomycotina</taxon>
        <taxon>Sordariomycetes</taxon>
        <taxon>Sordariomycetidae</taxon>
        <taxon>Sordariales</taxon>
        <taxon>Lasiosphaeriaceae</taxon>
        <taxon>Bombardia</taxon>
    </lineage>
</organism>
<reference evidence="2" key="1">
    <citation type="submission" date="2023-06" db="EMBL/GenBank/DDBJ databases">
        <title>Genome-scale phylogeny and comparative genomics of the fungal order Sordariales.</title>
        <authorList>
            <consortium name="Lawrence Berkeley National Laboratory"/>
            <person name="Hensen N."/>
            <person name="Bonometti L."/>
            <person name="Westerberg I."/>
            <person name="Brannstrom I.O."/>
            <person name="Guillou S."/>
            <person name="Cros-Aarteil S."/>
            <person name="Calhoun S."/>
            <person name="Haridas S."/>
            <person name="Kuo A."/>
            <person name="Mondo S."/>
            <person name="Pangilinan J."/>
            <person name="Riley R."/>
            <person name="LaButti K."/>
            <person name="Andreopoulos B."/>
            <person name="Lipzen A."/>
            <person name="Chen C."/>
            <person name="Yanf M."/>
            <person name="Daum C."/>
            <person name="Ng V."/>
            <person name="Clum A."/>
            <person name="Steindorff A."/>
            <person name="Ohm R."/>
            <person name="Martin F."/>
            <person name="Silar P."/>
            <person name="Natvig D."/>
            <person name="Lalanne C."/>
            <person name="Gautier V."/>
            <person name="Ament-velasquez S.L."/>
            <person name="Kruys A."/>
            <person name="Hutchinson M.I."/>
            <person name="Powell A.J."/>
            <person name="Barry K."/>
            <person name="Miller A.N."/>
            <person name="Grigoriev I.V."/>
            <person name="Debuchy R."/>
            <person name="Gladieux P."/>
            <person name="Thoren M.H."/>
            <person name="Johannesson H."/>
        </authorList>
    </citation>
    <scope>NUCLEOTIDE SEQUENCE</scope>
    <source>
        <strain evidence="2">SMH3391-2</strain>
    </source>
</reference>
<dbReference type="AlphaFoldDB" id="A0AA39WUS6"/>
<proteinExistence type="predicted"/>
<dbReference type="EMBL" id="JAULSR010000004">
    <property type="protein sequence ID" value="KAK0621837.1"/>
    <property type="molecule type" value="Genomic_DNA"/>
</dbReference>
<evidence type="ECO:0008006" key="4">
    <source>
        <dbReference type="Google" id="ProtNLM"/>
    </source>
</evidence>
<evidence type="ECO:0000313" key="3">
    <source>
        <dbReference type="Proteomes" id="UP001174934"/>
    </source>
</evidence>
<name>A0AA39WUS6_9PEZI</name>
<comment type="caution">
    <text evidence="2">The sequence shown here is derived from an EMBL/GenBank/DDBJ whole genome shotgun (WGS) entry which is preliminary data.</text>
</comment>
<accession>A0AA39WUS6</accession>
<feature type="signal peptide" evidence="1">
    <location>
        <begin position="1"/>
        <end position="20"/>
    </location>
</feature>
<feature type="chain" id="PRO_5041353285" description="Sugar phosphate transporter domain-containing protein" evidence="1">
    <location>
        <begin position="21"/>
        <end position="142"/>
    </location>
</feature>
<gene>
    <name evidence="2" type="ORF">B0T17DRAFT_305625</name>
</gene>
<evidence type="ECO:0000313" key="2">
    <source>
        <dbReference type="EMBL" id="KAK0621837.1"/>
    </source>
</evidence>
<sequence length="142" mass="15134">MIPSSCHIILTHCLIAASSCHISPFIMPSMWHGPSSFQKVPLDFPHTVSAVAFLSPTFLSNCCSTIGYLTPAINITTLLAKKPLTAKAAVPMSPFAVANSILSLPKVQMVWLSTIVAGSVLSAHSVSHSSFLVYFFLLSSLS</sequence>
<keyword evidence="1" id="KW-0732">Signal</keyword>
<protein>
    <recommendedName>
        <fullName evidence="4">Sugar phosphate transporter domain-containing protein</fullName>
    </recommendedName>
</protein>